<accession>A0ABU9BRW6</accession>
<feature type="compositionally biased region" description="Low complexity" evidence="1">
    <location>
        <begin position="1"/>
        <end position="19"/>
    </location>
</feature>
<dbReference type="Proteomes" id="UP001371218">
    <property type="component" value="Unassembled WGS sequence"/>
</dbReference>
<organism evidence="2 3">
    <name type="scientific">Ideonella lacteola</name>
    <dbReference type="NCBI Taxonomy" id="2984193"/>
    <lineage>
        <taxon>Bacteria</taxon>
        <taxon>Pseudomonadati</taxon>
        <taxon>Pseudomonadota</taxon>
        <taxon>Betaproteobacteria</taxon>
        <taxon>Burkholderiales</taxon>
        <taxon>Sphaerotilaceae</taxon>
        <taxon>Ideonella</taxon>
    </lineage>
</organism>
<sequence length="106" mass="11343">MRSKTLALVSTPTTSSLSTGIMTKPLAPLSPTEQPQPAETAGLARPRQLDLPNIGTARPMLGEVATPLQKWASQDLLAGADEAIITHGDQVYRLRRTLTGKLILTK</sequence>
<feature type="region of interest" description="Disordered" evidence="1">
    <location>
        <begin position="1"/>
        <end position="49"/>
    </location>
</feature>
<protein>
    <submittedName>
        <fullName evidence="2">Hemin uptake protein HemP</fullName>
    </submittedName>
</protein>
<dbReference type="Gene3D" id="2.10.70.10">
    <property type="entry name" value="Complement Module, domain 1"/>
    <property type="match status" value="1"/>
</dbReference>
<proteinExistence type="predicted"/>
<comment type="caution">
    <text evidence="2">The sequence shown here is derived from an EMBL/GenBank/DDBJ whole genome shotgun (WGS) entry which is preliminary data.</text>
</comment>
<keyword evidence="3" id="KW-1185">Reference proteome</keyword>
<evidence type="ECO:0000313" key="3">
    <source>
        <dbReference type="Proteomes" id="UP001371218"/>
    </source>
</evidence>
<evidence type="ECO:0000313" key="2">
    <source>
        <dbReference type="EMBL" id="MEK8032707.1"/>
    </source>
</evidence>
<name>A0ABU9BRW6_9BURK</name>
<dbReference type="EMBL" id="JBBUTG010000011">
    <property type="protein sequence ID" value="MEK8032707.1"/>
    <property type="molecule type" value="Genomic_DNA"/>
</dbReference>
<reference evidence="2 3" key="1">
    <citation type="submission" date="2024-04" db="EMBL/GenBank/DDBJ databases">
        <title>Novel species of the genus Ideonella isolated from streams.</title>
        <authorList>
            <person name="Lu H."/>
        </authorList>
    </citation>
    <scope>NUCLEOTIDE SEQUENCE [LARGE SCALE GENOMIC DNA]</scope>
    <source>
        <strain evidence="2 3">DXS29W</strain>
    </source>
</reference>
<evidence type="ECO:0000256" key="1">
    <source>
        <dbReference type="SAM" id="MobiDB-lite"/>
    </source>
</evidence>
<dbReference type="Pfam" id="PF10636">
    <property type="entry name" value="hemP"/>
    <property type="match status" value="1"/>
</dbReference>
<dbReference type="InterPro" id="IPR019600">
    <property type="entry name" value="Hemin_uptake_protein_HemP"/>
</dbReference>
<dbReference type="RefSeq" id="WP_341427122.1">
    <property type="nucleotide sequence ID" value="NZ_JBBUTG010000011.1"/>
</dbReference>
<gene>
    <name evidence="2" type="ORF">AACH06_17950</name>
</gene>